<evidence type="ECO:0000256" key="1">
    <source>
        <dbReference type="ARBA" id="ARBA00005046"/>
    </source>
</evidence>
<comment type="caution">
    <text evidence="12">The sequence shown here is derived from an EMBL/GenBank/DDBJ whole genome shotgun (WGS) entry which is preliminary data.</text>
</comment>
<keyword evidence="13" id="KW-1185">Reference proteome</keyword>
<dbReference type="Pfam" id="PF02391">
    <property type="entry name" value="MoaE"/>
    <property type="match status" value="1"/>
</dbReference>
<dbReference type="SUPFAM" id="SSF54690">
    <property type="entry name" value="Molybdopterin synthase subunit MoaE"/>
    <property type="match status" value="1"/>
</dbReference>
<dbReference type="EC" id="2.8.1.12" evidence="3"/>
<sequence>MSDKKIKNIFVQGKIEPAFIADSIAKHSSKTGIGGHSIFMGQVRKDEIAGKLVAAIEYTTYEPLALEKMHEIREAVFAKYPLSCMHVYHSLGTINAGEICLFVFTSSAHRKPAIDACSEVVERLKAELPVWGKEIFEDSTHQWKENM</sequence>
<accession>A0A0C1FKQ5</accession>
<proteinExistence type="inferred from homology"/>
<evidence type="ECO:0000256" key="6">
    <source>
        <dbReference type="ARBA" id="ARBA00026066"/>
    </source>
</evidence>
<dbReference type="AlphaFoldDB" id="A0A0C1FKQ5"/>
<dbReference type="InterPro" id="IPR003448">
    <property type="entry name" value="Mopterin_biosynth_MoaE"/>
</dbReference>
<evidence type="ECO:0000256" key="10">
    <source>
        <dbReference type="ARBA" id="ARBA00032474"/>
    </source>
</evidence>
<evidence type="ECO:0000256" key="5">
    <source>
        <dbReference type="ARBA" id="ARBA00023150"/>
    </source>
</evidence>
<reference evidence="12 13" key="1">
    <citation type="submission" date="2014-10" db="EMBL/GenBank/DDBJ databases">
        <title>Pedobacter Kyungheensis.</title>
        <authorList>
            <person name="Anderson B.M."/>
            <person name="Newman J.D."/>
        </authorList>
    </citation>
    <scope>NUCLEOTIDE SEQUENCE [LARGE SCALE GENOMIC DNA]</scope>
    <source>
        <strain evidence="12 13">KACC 16221</strain>
    </source>
</reference>
<organism evidence="12 13">
    <name type="scientific">Pedobacter kyungheensis</name>
    <dbReference type="NCBI Taxonomy" id="1069985"/>
    <lineage>
        <taxon>Bacteria</taxon>
        <taxon>Pseudomonadati</taxon>
        <taxon>Bacteroidota</taxon>
        <taxon>Sphingobacteriia</taxon>
        <taxon>Sphingobacteriales</taxon>
        <taxon>Sphingobacteriaceae</taxon>
        <taxon>Pedobacter</taxon>
    </lineage>
</organism>
<evidence type="ECO:0000256" key="3">
    <source>
        <dbReference type="ARBA" id="ARBA00011950"/>
    </source>
</evidence>
<evidence type="ECO:0000256" key="9">
    <source>
        <dbReference type="ARBA" id="ARBA00030781"/>
    </source>
</evidence>
<protein>
    <recommendedName>
        <fullName evidence="4">Molybdopterin synthase catalytic subunit</fullName>
        <ecNumber evidence="3">2.8.1.12</ecNumber>
    </recommendedName>
    <alternativeName>
        <fullName evidence="9">MPT synthase subunit 2</fullName>
    </alternativeName>
    <alternativeName>
        <fullName evidence="7">Molybdenum cofactor biosynthesis protein E</fullName>
    </alternativeName>
    <alternativeName>
        <fullName evidence="8">Molybdopterin-converting factor large subunit</fullName>
    </alternativeName>
    <alternativeName>
        <fullName evidence="10">Molybdopterin-converting factor subunit 2</fullName>
    </alternativeName>
</protein>
<evidence type="ECO:0000313" key="13">
    <source>
        <dbReference type="Proteomes" id="UP000031246"/>
    </source>
</evidence>
<dbReference type="InterPro" id="IPR036563">
    <property type="entry name" value="MoaE_sf"/>
</dbReference>
<dbReference type="OrthoDB" id="9803224at2"/>
<evidence type="ECO:0000256" key="7">
    <source>
        <dbReference type="ARBA" id="ARBA00029745"/>
    </source>
</evidence>
<evidence type="ECO:0000256" key="8">
    <source>
        <dbReference type="ARBA" id="ARBA00030407"/>
    </source>
</evidence>
<evidence type="ECO:0000256" key="11">
    <source>
        <dbReference type="ARBA" id="ARBA00049878"/>
    </source>
</evidence>
<gene>
    <name evidence="12" type="ORF">OC25_17265</name>
</gene>
<dbReference type="PANTHER" id="PTHR23404">
    <property type="entry name" value="MOLYBDOPTERIN SYNTHASE RELATED"/>
    <property type="match status" value="1"/>
</dbReference>
<keyword evidence="5" id="KW-0501">Molybdenum cofactor biosynthesis</keyword>
<dbReference type="RefSeq" id="WP_039478564.1">
    <property type="nucleotide sequence ID" value="NZ_JSYN01000020.1"/>
</dbReference>
<name>A0A0C1FKQ5_9SPHI</name>
<dbReference type="GO" id="GO:0006777">
    <property type="term" value="P:Mo-molybdopterin cofactor biosynthetic process"/>
    <property type="evidence" value="ECO:0007669"/>
    <property type="project" value="UniProtKB-KW"/>
</dbReference>
<dbReference type="Proteomes" id="UP000031246">
    <property type="component" value="Unassembled WGS sequence"/>
</dbReference>
<evidence type="ECO:0000256" key="4">
    <source>
        <dbReference type="ARBA" id="ARBA00013858"/>
    </source>
</evidence>
<comment type="similarity">
    <text evidence="2">Belongs to the MoaE family.</text>
</comment>
<evidence type="ECO:0000256" key="2">
    <source>
        <dbReference type="ARBA" id="ARBA00005426"/>
    </source>
</evidence>
<comment type="subunit">
    <text evidence="6">Heterotetramer of 2 MoaD subunits and 2 MoaE subunits. Also stable as homodimer. The enzyme changes between these two forms during catalysis.</text>
</comment>
<comment type="pathway">
    <text evidence="1">Cofactor biosynthesis; molybdopterin biosynthesis.</text>
</comment>
<dbReference type="Gene3D" id="3.90.1170.40">
    <property type="entry name" value="Molybdopterin biosynthesis MoaE subunit"/>
    <property type="match status" value="1"/>
</dbReference>
<comment type="catalytic activity">
    <reaction evidence="11">
        <text>2 [molybdopterin-synthase sulfur-carrier protein]-C-terminal-Gly-aminoethanethioate + cyclic pyranopterin phosphate + H2O = molybdopterin + 2 [molybdopterin-synthase sulfur-carrier protein]-C-terminal Gly-Gly + 2 H(+)</text>
        <dbReference type="Rhea" id="RHEA:26333"/>
        <dbReference type="Rhea" id="RHEA-COMP:12202"/>
        <dbReference type="Rhea" id="RHEA-COMP:19907"/>
        <dbReference type="ChEBI" id="CHEBI:15377"/>
        <dbReference type="ChEBI" id="CHEBI:15378"/>
        <dbReference type="ChEBI" id="CHEBI:58698"/>
        <dbReference type="ChEBI" id="CHEBI:59648"/>
        <dbReference type="ChEBI" id="CHEBI:90778"/>
        <dbReference type="ChEBI" id="CHEBI:232372"/>
        <dbReference type="EC" id="2.8.1.12"/>
    </reaction>
</comment>
<evidence type="ECO:0000313" key="12">
    <source>
        <dbReference type="EMBL" id="KIA92418.1"/>
    </source>
</evidence>
<dbReference type="CDD" id="cd00756">
    <property type="entry name" value="MoaE"/>
    <property type="match status" value="1"/>
</dbReference>
<dbReference type="EMBL" id="JSYN01000020">
    <property type="protein sequence ID" value="KIA92418.1"/>
    <property type="molecule type" value="Genomic_DNA"/>
</dbReference>
<dbReference type="GO" id="GO:0030366">
    <property type="term" value="F:molybdopterin synthase activity"/>
    <property type="evidence" value="ECO:0007669"/>
    <property type="project" value="UniProtKB-EC"/>
</dbReference>